<dbReference type="Proteomes" id="UP001437256">
    <property type="component" value="Unassembled WGS sequence"/>
</dbReference>
<feature type="compositionally biased region" description="Polar residues" evidence="1">
    <location>
        <begin position="1"/>
        <end position="10"/>
    </location>
</feature>
<comment type="caution">
    <text evidence="2">The sequence shown here is derived from an EMBL/GenBank/DDBJ whole genome shotgun (WGS) entry which is preliminary data.</text>
</comment>
<dbReference type="EMBL" id="JBBXMP010000220">
    <property type="protein sequence ID" value="KAL0059533.1"/>
    <property type="molecule type" value="Genomic_DNA"/>
</dbReference>
<proteinExistence type="predicted"/>
<keyword evidence="3" id="KW-1185">Reference proteome</keyword>
<protein>
    <submittedName>
        <fullName evidence="2">Uncharacterized protein</fullName>
    </submittedName>
</protein>
<gene>
    <name evidence="2" type="ORF">AAF712_013709</name>
</gene>
<accession>A0ABR2ZE04</accession>
<sequence>MTHPDSNSSRQEPKSTTEELKDRQLEVQRLEEQLRAIKIQEPTSQQASESLLGSRASDEPQSEWISGAKNAGKIYMLKYQPWAPKAIEGACPENTDPLDPDRYKTPQKGAACTLAEIWDTVPTNNSEHHDRLTEGNPKWKTAFKTGITTQRSALANKMKTNAHLAFPQFGPDFFARGSISRNTDEIQALLGYQPSTQSYSALPPLLFEKPGDGQHRIFRSEGVMRLAKIGLHGPASLLPDPPTTKGTLGKLIGATEATPSLMATYGIFARFLFSPDVEFAQIGTKSKIPYDADFHSYKRLLITSQSNPHIKKTFGMWNEFLFGPKIPAAVVPAAETLVQDDCAEDEITGLLNQLSDTPSDDEVPKDTTPVVGSSNVEAVPKGNARVGGVDEGRTFGNSVNDLGAGTTGKELAKAAALSDAEELEGKVPTARVTRNSRRKKAVNIADGAAKDGGTTQKVGGRRGDLQRRGNKGLGGRGGRGGKNINPEVIEIDVPGGSDEEEED</sequence>
<evidence type="ECO:0000313" key="3">
    <source>
        <dbReference type="Proteomes" id="UP001437256"/>
    </source>
</evidence>
<name>A0ABR2ZE04_9AGAR</name>
<feature type="compositionally biased region" description="Gly residues" evidence="1">
    <location>
        <begin position="471"/>
        <end position="481"/>
    </location>
</feature>
<feature type="compositionally biased region" description="Basic and acidic residues" evidence="1">
    <location>
        <begin position="11"/>
        <end position="23"/>
    </location>
</feature>
<dbReference type="Pfam" id="PF20414">
    <property type="entry name" value="DUF6698"/>
    <property type="match status" value="1"/>
</dbReference>
<evidence type="ECO:0000313" key="2">
    <source>
        <dbReference type="EMBL" id="KAL0059533.1"/>
    </source>
</evidence>
<reference evidence="2 3" key="1">
    <citation type="submission" date="2024-05" db="EMBL/GenBank/DDBJ databases">
        <title>A draft genome resource for the thread blight pathogen Marasmius tenuissimus strain MS-2.</title>
        <authorList>
            <person name="Yulfo-Soto G.E."/>
            <person name="Baruah I.K."/>
            <person name="Amoako-Attah I."/>
            <person name="Bukari Y."/>
            <person name="Meinhardt L.W."/>
            <person name="Bailey B.A."/>
            <person name="Cohen S.P."/>
        </authorList>
    </citation>
    <scope>NUCLEOTIDE SEQUENCE [LARGE SCALE GENOMIC DNA]</scope>
    <source>
        <strain evidence="2 3">MS-2</strain>
    </source>
</reference>
<evidence type="ECO:0000256" key="1">
    <source>
        <dbReference type="SAM" id="MobiDB-lite"/>
    </source>
</evidence>
<feature type="compositionally biased region" description="Polar residues" evidence="1">
    <location>
        <begin position="41"/>
        <end position="51"/>
    </location>
</feature>
<feature type="region of interest" description="Disordered" evidence="1">
    <location>
        <begin position="1"/>
        <end position="23"/>
    </location>
</feature>
<feature type="region of interest" description="Disordered" evidence="1">
    <location>
        <begin position="353"/>
        <end position="375"/>
    </location>
</feature>
<feature type="region of interest" description="Disordered" evidence="1">
    <location>
        <begin position="36"/>
        <end position="64"/>
    </location>
</feature>
<organism evidence="2 3">
    <name type="scientific">Marasmius tenuissimus</name>
    <dbReference type="NCBI Taxonomy" id="585030"/>
    <lineage>
        <taxon>Eukaryota</taxon>
        <taxon>Fungi</taxon>
        <taxon>Dikarya</taxon>
        <taxon>Basidiomycota</taxon>
        <taxon>Agaricomycotina</taxon>
        <taxon>Agaricomycetes</taxon>
        <taxon>Agaricomycetidae</taxon>
        <taxon>Agaricales</taxon>
        <taxon>Marasmiineae</taxon>
        <taxon>Marasmiaceae</taxon>
        <taxon>Marasmius</taxon>
    </lineage>
</organism>
<dbReference type="InterPro" id="IPR046521">
    <property type="entry name" value="DUF6698"/>
</dbReference>
<feature type="region of interest" description="Disordered" evidence="1">
    <location>
        <begin position="446"/>
        <end position="503"/>
    </location>
</feature>